<evidence type="ECO:0000313" key="1">
    <source>
        <dbReference type="EMBL" id="GBM98573.1"/>
    </source>
</evidence>
<sequence length="253" mass="29205">MVKLWNYSTLCPCRVVNQCLTNHPPLRFDHLIQWINISTFSPLRNDHSVFTRPSGDIIELKNWLIQQKNACMNSEVKIFLKKLWIYVNDICEAKSFTSPKLPRSRKVSSKIGCGSFSMSPSVKSFYQTEIAFPVIDAALNTIDERFKENELVIFQSLKDVTCSNSSKIIKNASIQKVSETHDLDMEKIKGEIQIFQKMYKKYIDSLPEISTEITELRKRCHFLVEKELCDIHISILDKTNPNSPCDTCLNCIM</sequence>
<accession>A0A4Y2K763</accession>
<name>A0A4Y2K763_ARAVE</name>
<keyword evidence="2" id="KW-1185">Reference proteome</keyword>
<reference evidence="1 2" key="1">
    <citation type="journal article" date="2019" name="Sci. Rep.">
        <title>Orb-weaving spider Araneus ventricosus genome elucidates the spidroin gene catalogue.</title>
        <authorList>
            <person name="Kono N."/>
            <person name="Nakamura H."/>
            <person name="Ohtoshi R."/>
            <person name="Moran D.A.P."/>
            <person name="Shinohara A."/>
            <person name="Yoshida Y."/>
            <person name="Fujiwara M."/>
            <person name="Mori M."/>
            <person name="Tomita M."/>
            <person name="Arakawa K."/>
        </authorList>
    </citation>
    <scope>NUCLEOTIDE SEQUENCE [LARGE SCALE GENOMIC DNA]</scope>
</reference>
<evidence type="ECO:0000313" key="2">
    <source>
        <dbReference type="Proteomes" id="UP000499080"/>
    </source>
</evidence>
<comment type="caution">
    <text evidence="1">The sequence shown here is derived from an EMBL/GenBank/DDBJ whole genome shotgun (WGS) entry which is preliminary data.</text>
</comment>
<gene>
    <name evidence="1" type="ORF">AVEN_227591_1</name>
</gene>
<dbReference type="Proteomes" id="UP000499080">
    <property type="component" value="Unassembled WGS sequence"/>
</dbReference>
<organism evidence="1 2">
    <name type="scientific">Araneus ventricosus</name>
    <name type="common">Orbweaver spider</name>
    <name type="synonym">Epeira ventricosa</name>
    <dbReference type="NCBI Taxonomy" id="182803"/>
    <lineage>
        <taxon>Eukaryota</taxon>
        <taxon>Metazoa</taxon>
        <taxon>Ecdysozoa</taxon>
        <taxon>Arthropoda</taxon>
        <taxon>Chelicerata</taxon>
        <taxon>Arachnida</taxon>
        <taxon>Araneae</taxon>
        <taxon>Araneomorphae</taxon>
        <taxon>Entelegynae</taxon>
        <taxon>Araneoidea</taxon>
        <taxon>Araneidae</taxon>
        <taxon>Araneus</taxon>
    </lineage>
</organism>
<dbReference type="OrthoDB" id="6500749at2759"/>
<dbReference type="AlphaFoldDB" id="A0A4Y2K763"/>
<protein>
    <submittedName>
        <fullName evidence="1">Uncharacterized protein</fullName>
    </submittedName>
</protein>
<proteinExistence type="predicted"/>
<dbReference type="EMBL" id="BGPR01004337">
    <property type="protein sequence ID" value="GBM98573.1"/>
    <property type="molecule type" value="Genomic_DNA"/>
</dbReference>